<feature type="compositionally biased region" description="Basic and acidic residues" evidence="1">
    <location>
        <begin position="178"/>
        <end position="190"/>
    </location>
</feature>
<dbReference type="Proteomes" id="UP001597145">
    <property type="component" value="Unassembled WGS sequence"/>
</dbReference>
<accession>A0ABW4FK93</accession>
<feature type="transmembrane region" description="Helical" evidence="2">
    <location>
        <begin position="53"/>
        <end position="75"/>
    </location>
</feature>
<name>A0ABW4FK93_9PSEU</name>
<reference evidence="4" key="1">
    <citation type="journal article" date="2019" name="Int. J. Syst. Evol. Microbiol.">
        <title>The Global Catalogue of Microorganisms (GCM) 10K type strain sequencing project: providing services to taxonomists for standard genome sequencing and annotation.</title>
        <authorList>
            <consortium name="The Broad Institute Genomics Platform"/>
            <consortium name="The Broad Institute Genome Sequencing Center for Infectious Disease"/>
            <person name="Wu L."/>
            <person name="Ma J."/>
        </authorList>
    </citation>
    <scope>NUCLEOTIDE SEQUENCE [LARGE SCALE GENOMIC DNA]</scope>
    <source>
        <strain evidence="4">JCM 12165</strain>
    </source>
</reference>
<feature type="transmembrane region" description="Helical" evidence="2">
    <location>
        <begin position="143"/>
        <end position="169"/>
    </location>
</feature>
<organism evidence="3 4">
    <name type="scientific">Pseudonocardia aurantiaca</name>
    <dbReference type="NCBI Taxonomy" id="75290"/>
    <lineage>
        <taxon>Bacteria</taxon>
        <taxon>Bacillati</taxon>
        <taxon>Actinomycetota</taxon>
        <taxon>Actinomycetes</taxon>
        <taxon>Pseudonocardiales</taxon>
        <taxon>Pseudonocardiaceae</taxon>
        <taxon>Pseudonocardia</taxon>
    </lineage>
</organism>
<protein>
    <submittedName>
        <fullName evidence="3">Uncharacterized protein</fullName>
    </submittedName>
</protein>
<dbReference type="RefSeq" id="WP_343970365.1">
    <property type="nucleotide sequence ID" value="NZ_BAAAJG010000002.1"/>
</dbReference>
<sequence length="199" mass="21619">MAGVPQWARIAAFTIPFTVLPSGIWRIAAVTFHLPIARGERHGAGDIPPWLPIELYVVLLSVLSELLAFTAIGLISMWGEVFPRWIPGLRGRRVPVLAAVVPAALGAAVLTLMWTLAAVTISLGRDVHGDPLPADFALGFHDWQGLLAVAAYAPLLLWGPLLAAVTVAYHRRRTRAAEAGHRRSAEDPGRGSRWRRRPA</sequence>
<keyword evidence="2" id="KW-0812">Transmembrane</keyword>
<proteinExistence type="predicted"/>
<keyword evidence="2" id="KW-0472">Membrane</keyword>
<keyword evidence="4" id="KW-1185">Reference proteome</keyword>
<evidence type="ECO:0000256" key="2">
    <source>
        <dbReference type="SAM" id="Phobius"/>
    </source>
</evidence>
<evidence type="ECO:0000313" key="3">
    <source>
        <dbReference type="EMBL" id="MFD1530705.1"/>
    </source>
</evidence>
<feature type="region of interest" description="Disordered" evidence="1">
    <location>
        <begin position="178"/>
        <end position="199"/>
    </location>
</feature>
<keyword evidence="2" id="KW-1133">Transmembrane helix</keyword>
<dbReference type="EMBL" id="JBHUCP010000009">
    <property type="protein sequence ID" value="MFD1530705.1"/>
    <property type="molecule type" value="Genomic_DNA"/>
</dbReference>
<gene>
    <name evidence="3" type="ORF">ACFSCY_14755</name>
</gene>
<evidence type="ECO:0000256" key="1">
    <source>
        <dbReference type="SAM" id="MobiDB-lite"/>
    </source>
</evidence>
<comment type="caution">
    <text evidence="3">The sequence shown here is derived from an EMBL/GenBank/DDBJ whole genome shotgun (WGS) entry which is preliminary data.</text>
</comment>
<feature type="transmembrane region" description="Helical" evidence="2">
    <location>
        <begin position="96"/>
        <end position="123"/>
    </location>
</feature>
<evidence type="ECO:0000313" key="4">
    <source>
        <dbReference type="Proteomes" id="UP001597145"/>
    </source>
</evidence>